<dbReference type="Proteomes" id="UP000030111">
    <property type="component" value="Unassembled WGS sequence"/>
</dbReference>
<protein>
    <submittedName>
        <fullName evidence="1">Uncharacterized protein</fullName>
    </submittedName>
</protein>
<proteinExistence type="predicted"/>
<dbReference type="EMBL" id="JRLY01000004">
    <property type="protein sequence ID" value="KGO93791.1"/>
    <property type="molecule type" value="Genomic_DNA"/>
</dbReference>
<evidence type="ECO:0000313" key="2">
    <source>
        <dbReference type="Proteomes" id="UP000030111"/>
    </source>
</evidence>
<reference evidence="1 2" key="1">
    <citation type="submission" date="2013-09" db="EMBL/GenBank/DDBJ databases">
        <authorList>
            <person name="Zeng Z."/>
            <person name="Chen C."/>
        </authorList>
    </citation>
    <scope>NUCLEOTIDE SEQUENCE [LARGE SCALE GENOMIC DNA]</scope>
    <source>
        <strain evidence="1 2">WB 4.1-42</strain>
    </source>
</reference>
<dbReference type="AlphaFoldDB" id="A0A0A2MQE4"/>
<keyword evidence="2" id="KW-1185">Reference proteome</keyword>
<evidence type="ECO:0000313" key="1">
    <source>
        <dbReference type="EMBL" id="KGO93791.1"/>
    </source>
</evidence>
<sequence length="77" mass="8911">MLHFNCGIFVAHIELKFKRPVNIQYTEIGSNPFLKKTPFNSKNLHTKLSALLRVFYSISLRKNTYLFININGLILLG</sequence>
<comment type="caution">
    <text evidence="1">The sequence shown here is derived from an EMBL/GenBank/DDBJ whole genome shotgun (WGS) entry which is preliminary data.</text>
</comment>
<name>A0A0A2MQE4_9FLAO</name>
<organism evidence="1 2">
    <name type="scientific">Flavobacterium subsaxonicum WB 4.1-42 = DSM 21790</name>
    <dbReference type="NCBI Taxonomy" id="1121898"/>
    <lineage>
        <taxon>Bacteria</taxon>
        <taxon>Pseudomonadati</taxon>
        <taxon>Bacteroidota</taxon>
        <taxon>Flavobacteriia</taxon>
        <taxon>Flavobacteriales</taxon>
        <taxon>Flavobacteriaceae</taxon>
        <taxon>Flavobacterium</taxon>
    </lineage>
</organism>
<gene>
    <name evidence="1" type="ORF">Q766_07595</name>
</gene>
<accession>A0A0A2MQE4</accession>